<organism evidence="1 2">
    <name type="scientific">Striga asiatica</name>
    <name type="common">Asiatic witchweed</name>
    <name type="synonym">Buchnera asiatica</name>
    <dbReference type="NCBI Taxonomy" id="4170"/>
    <lineage>
        <taxon>Eukaryota</taxon>
        <taxon>Viridiplantae</taxon>
        <taxon>Streptophyta</taxon>
        <taxon>Embryophyta</taxon>
        <taxon>Tracheophyta</taxon>
        <taxon>Spermatophyta</taxon>
        <taxon>Magnoliopsida</taxon>
        <taxon>eudicotyledons</taxon>
        <taxon>Gunneridae</taxon>
        <taxon>Pentapetalae</taxon>
        <taxon>asterids</taxon>
        <taxon>lamiids</taxon>
        <taxon>Lamiales</taxon>
        <taxon>Orobanchaceae</taxon>
        <taxon>Buchnereae</taxon>
        <taxon>Striga</taxon>
    </lineage>
</organism>
<evidence type="ECO:0000313" key="1">
    <source>
        <dbReference type="EMBL" id="GER41932.1"/>
    </source>
</evidence>
<reference evidence="2" key="1">
    <citation type="journal article" date="2019" name="Curr. Biol.">
        <title>Genome Sequence of Striga asiatica Provides Insight into the Evolution of Plant Parasitism.</title>
        <authorList>
            <person name="Yoshida S."/>
            <person name="Kim S."/>
            <person name="Wafula E.K."/>
            <person name="Tanskanen J."/>
            <person name="Kim Y.M."/>
            <person name="Honaas L."/>
            <person name="Yang Z."/>
            <person name="Spallek T."/>
            <person name="Conn C.E."/>
            <person name="Ichihashi Y."/>
            <person name="Cheong K."/>
            <person name="Cui S."/>
            <person name="Der J.P."/>
            <person name="Gundlach H."/>
            <person name="Jiao Y."/>
            <person name="Hori C."/>
            <person name="Ishida J.K."/>
            <person name="Kasahara H."/>
            <person name="Kiba T."/>
            <person name="Kim M.S."/>
            <person name="Koo N."/>
            <person name="Laohavisit A."/>
            <person name="Lee Y.H."/>
            <person name="Lumba S."/>
            <person name="McCourt P."/>
            <person name="Mortimer J.C."/>
            <person name="Mutuku J.M."/>
            <person name="Nomura T."/>
            <person name="Sasaki-Sekimoto Y."/>
            <person name="Seto Y."/>
            <person name="Wang Y."/>
            <person name="Wakatake T."/>
            <person name="Sakakibara H."/>
            <person name="Demura T."/>
            <person name="Yamaguchi S."/>
            <person name="Yoneyama K."/>
            <person name="Manabe R.I."/>
            <person name="Nelson D.C."/>
            <person name="Schulman A.H."/>
            <person name="Timko M.P."/>
            <person name="dePamphilis C.W."/>
            <person name="Choi D."/>
            <person name="Shirasu K."/>
        </authorList>
    </citation>
    <scope>NUCLEOTIDE SEQUENCE [LARGE SCALE GENOMIC DNA]</scope>
    <source>
        <strain evidence="2">cv. UVA1</strain>
    </source>
</reference>
<dbReference type="EMBL" id="BKCP01006206">
    <property type="protein sequence ID" value="GER41932.1"/>
    <property type="molecule type" value="Genomic_DNA"/>
</dbReference>
<accession>A0A5A7QAE2</accession>
<protein>
    <submittedName>
        <fullName evidence="1">HAT transposon superfamily protein</fullName>
    </submittedName>
</protein>
<comment type="caution">
    <text evidence="1">The sequence shown here is derived from an EMBL/GenBank/DDBJ whole genome shotgun (WGS) entry which is preliminary data.</text>
</comment>
<dbReference type="OrthoDB" id="927109at2759"/>
<dbReference type="AlphaFoldDB" id="A0A5A7QAE2"/>
<keyword evidence="2" id="KW-1185">Reference proteome</keyword>
<gene>
    <name evidence="1" type="ORF">STAS_18691</name>
</gene>
<dbReference type="Proteomes" id="UP000325081">
    <property type="component" value="Unassembled WGS sequence"/>
</dbReference>
<sequence>MGTPAFDELHFFADRRKTFRRAEAGWGRDGRRIAEDAGDYHSRAAWRDDETLGKFRPRGQRRPDGGREAAWAVDGRLTADGWSDGPGRNRRWTDAGIAEVQPDRFPDVLQKGGWSSEEVSEALGLNSRREKAKKPLIKPLPELAELVDW</sequence>
<name>A0A5A7QAE2_STRAF</name>
<proteinExistence type="predicted"/>
<evidence type="ECO:0000313" key="2">
    <source>
        <dbReference type="Proteomes" id="UP000325081"/>
    </source>
</evidence>